<evidence type="ECO:0000313" key="1">
    <source>
        <dbReference type="EMBL" id="KAJ4426320.1"/>
    </source>
</evidence>
<accession>A0ABQ8RXG4</accession>
<sequence length="350" mass="40497">LAKPPILPVVAIPAAARLKHLATYWGSVRRESYCVTTDTIVPVPNLLRNRGWEVHEEIHCVSEDDSHRRMDIIAINRRTQKAMVLDPTICFERDTNQALQINDDKRAKYVPCLPYLSEKYGISLYNWDVTGLLFGARGCVPKFTCAMSLETEQLFELKRIIITSVASDLEKYFRRSNVEKSRFFHKTEALLKIKLGHKNSSVYEECPYLGGVRKERFHCRYVKGPILFNFVLEYAIREVQDNREGLELNGLHQLLVYTDDVNILGENPQMFRENTGILLEASKGIGLEVNPEKTIQSNHQMRMDVYTFPELADMVMSYGEARGNGRRALHMYQQFQNRNHPHHTIFARLH</sequence>
<reference evidence="1 2" key="1">
    <citation type="journal article" date="2022" name="Allergy">
        <title>Genome assembly and annotation of Periplaneta americana reveal a comprehensive cockroach allergen profile.</title>
        <authorList>
            <person name="Wang L."/>
            <person name="Xiong Q."/>
            <person name="Saelim N."/>
            <person name="Wang L."/>
            <person name="Nong W."/>
            <person name="Wan A.T."/>
            <person name="Shi M."/>
            <person name="Liu X."/>
            <person name="Cao Q."/>
            <person name="Hui J.H.L."/>
            <person name="Sookrung N."/>
            <person name="Leung T.F."/>
            <person name="Tungtrongchitr A."/>
            <person name="Tsui S.K.W."/>
        </authorList>
    </citation>
    <scope>NUCLEOTIDE SEQUENCE [LARGE SCALE GENOMIC DNA]</scope>
    <source>
        <strain evidence="1">PWHHKU_190912</strain>
    </source>
</reference>
<name>A0ABQ8RXG4_PERAM</name>
<comment type="caution">
    <text evidence="1">The sequence shown here is derived from an EMBL/GenBank/DDBJ whole genome shotgun (WGS) entry which is preliminary data.</text>
</comment>
<gene>
    <name evidence="1" type="ORF">ANN_27134</name>
</gene>
<organism evidence="1 2">
    <name type="scientific">Periplaneta americana</name>
    <name type="common">American cockroach</name>
    <name type="synonym">Blatta americana</name>
    <dbReference type="NCBI Taxonomy" id="6978"/>
    <lineage>
        <taxon>Eukaryota</taxon>
        <taxon>Metazoa</taxon>
        <taxon>Ecdysozoa</taxon>
        <taxon>Arthropoda</taxon>
        <taxon>Hexapoda</taxon>
        <taxon>Insecta</taxon>
        <taxon>Pterygota</taxon>
        <taxon>Neoptera</taxon>
        <taxon>Polyneoptera</taxon>
        <taxon>Dictyoptera</taxon>
        <taxon>Blattodea</taxon>
        <taxon>Blattoidea</taxon>
        <taxon>Blattidae</taxon>
        <taxon>Blattinae</taxon>
        <taxon>Periplaneta</taxon>
    </lineage>
</organism>
<feature type="non-terminal residue" evidence="1">
    <location>
        <position position="1"/>
    </location>
</feature>
<keyword evidence="2" id="KW-1185">Reference proteome</keyword>
<evidence type="ECO:0008006" key="3">
    <source>
        <dbReference type="Google" id="ProtNLM"/>
    </source>
</evidence>
<protein>
    <recommendedName>
        <fullName evidence="3">Reverse transcriptase domain-containing protein</fullName>
    </recommendedName>
</protein>
<dbReference type="Proteomes" id="UP001148838">
    <property type="component" value="Unassembled WGS sequence"/>
</dbReference>
<dbReference type="EMBL" id="JAJSOF020000040">
    <property type="protein sequence ID" value="KAJ4426320.1"/>
    <property type="molecule type" value="Genomic_DNA"/>
</dbReference>
<evidence type="ECO:0000313" key="2">
    <source>
        <dbReference type="Proteomes" id="UP001148838"/>
    </source>
</evidence>
<proteinExistence type="predicted"/>